<keyword evidence="7" id="KW-0418">Kinase</keyword>
<evidence type="ECO:0000256" key="6">
    <source>
        <dbReference type="ARBA" id="ARBA00022683"/>
    </source>
</evidence>
<gene>
    <name evidence="9" type="ORF">HMPREF9488_01652</name>
</gene>
<dbReference type="GeneID" id="78231252"/>
<dbReference type="Proteomes" id="UP000003157">
    <property type="component" value="Unassembled WGS sequence"/>
</dbReference>
<dbReference type="GO" id="GO:0008982">
    <property type="term" value="F:protein-N(PI)-phosphohistidine-sugar phosphotransferase activity"/>
    <property type="evidence" value="ECO:0007669"/>
    <property type="project" value="InterPro"/>
</dbReference>
<reference evidence="9 10" key="1">
    <citation type="submission" date="2010-12" db="EMBL/GenBank/DDBJ databases">
        <title>The Genome Sequence of Coprobacillus sp. strain 29_1.</title>
        <authorList>
            <consortium name="The Broad Institute Genome Sequencing Platform"/>
            <person name="Earl A."/>
            <person name="Ward D."/>
            <person name="Feldgarden M."/>
            <person name="Gevers D."/>
            <person name="Daigneault M."/>
            <person name="Sibley C.D."/>
            <person name="White A."/>
            <person name="Strauss J."/>
            <person name="Allen-Vercoe E."/>
            <person name="Young S.K."/>
            <person name="Zeng Q."/>
            <person name="Gargeya S."/>
            <person name="Fitzgerald M."/>
            <person name="Haas B."/>
            <person name="Abouelleil A."/>
            <person name="Alvarado L."/>
            <person name="Arachchi H.M."/>
            <person name="Berlin A."/>
            <person name="Brown A."/>
            <person name="Chapman S.B."/>
            <person name="Chen Z."/>
            <person name="Dunbar C."/>
            <person name="Freedman E."/>
            <person name="Gearin G."/>
            <person name="Gellesch M."/>
            <person name="Goldberg J."/>
            <person name="Griggs A."/>
            <person name="Gujja S."/>
            <person name="Heilman E."/>
            <person name="Heiman D."/>
            <person name="Howarth C."/>
            <person name="Larson L."/>
            <person name="Lui A."/>
            <person name="MacDonald P.J.P."/>
            <person name="Mehta T."/>
            <person name="Montmayeur A."/>
            <person name="Murphy C."/>
            <person name="Neiman D."/>
            <person name="Pearson M."/>
            <person name="Priest M."/>
            <person name="Roberts A."/>
            <person name="Saif S."/>
            <person name="Shea T."/>
            <person name="Shenoy N."/>
            <person name="Sisk P."/>
            <person name="Stolte C."/>
            <person name="Sykes S."/>
            <person name="White J."/>
            <person name="Yandava C."/>
            <person name="Nusbaum C."/>
            <person name="Birren B."/>
        </authorList>
    </citation>
    <scope>NUCLEOTIDE SEQUENCE [LARGE SCALE GENOMIC DNA]</scope>
    <source>
        <strain evidence="9 10">29_1</strain>
    </source>
</reference>
<dbReference type="Pfam" id="PF03830">
    <property type="entry name" value="PTSIIB_sorb"/>
    <property type="match status" value="1"/>
</dbReference>
<dbReference type="STRING" id="100884.GCA_000269565_03494"/>
<comment type="subcellular location">
    <subcellularLocation>
        <location evidence="1">Cytoplasm</location>
    </subcellularLocation>
</comment>
<keyword evidence="10" id="KW-1185">Reference proteome</keyword>
<dbReference type="PROSITE" id="PS51101">
    <property type="entry name" value="PTS_EIIB_TYPE_4"/>
    <property type="match status" value="1"/>
</dbReference>
<name>E7GA62_9FIRM</name>
<dbReference type="InterPro" id="IPR004720">
    <property type="entry name" value="PTS_IIB_sorbose-sp"/>
</dbReference>
<dbReference type="RefSeq" id="WP_008788760.1">
    <property type="nucleotide sequence ID" value="NZ_AKCB01000003.1"/>
</dbReference>
<evidence type="ECO:0000256" key="3">
    <source>
        <dbReference type="ARBA" id="ARBA00022490"/>
    </source>
</evidence>
<dbReference type="HOGENOM" id="CLU_116175_1_0_9"/>
<evidence type="ECO:0000313" key="9">
    <source>
        <dbReference type="EMBL" id="EFW05070.1"/>
    </source>
</evidence>
<dbReference type="GO" id="GO:0005737">
    <property type="term" value="C:cytoplasm"/>
    <property type="evidence" value="ECO:0007669"/>
    <property type="project" value="UniProtKB-SubCell"/>
</dbReference>
<feature type="domain" description="PTS EIIB type-4" evidence="8">
    <location>
        <begin position="1"/>
        <end position="166"/>
    </location>
</feature>
<dbReference type="InterPro" id="IPR036667">
    <property type="entry name" value="PTS_IIB_sorbose-sp_sf"/>
</dbReference>
<dbReference type="AlphaFoldDB" id="E7GA62"/>
<dbReference type="EMBL" id="ADKX01000030">
    <property type="protein sequence ID" value="EFW05070.1"/>
    <property type="molecule type" value="Genomic_DNA"/>
</dbReference>
<dbReference type="OrthoDB" id="9788818at2"/>
<dbReference type="GO" id="GO:0009401">
    <property type="term" value="P:phosphoenolpyruvate-dependent sugar phosphotransferase system"/>
    <property type="evidence" value="ECO:0007669"/>
    <property type="project" value="UniProtKB-KW"/>
</dbReference>
<keyword evidence="3" id="KW-0963">Cytoplasm</keyword>
<sequence>MIVSIRIDDRLIHGQVALVWSKELNTTRIVVANDEAARNDVMKMTLKMATPAGIKLLIKPLQESIDVFNNPRSQDLKLFVLTNCIQDTLEIVKNCPDVESVNVANVGRFDESDPALKTQLNPCIILNPQELEALKELAKCQLPVYAQVVPTNPKTPIQNLLDGMKG</sequence>
<dbReference type="SUPFAM" id="SSF52728">
    <property type="entry name" value="PTS IIb component"/>
    <property type="match status" value="1"/>
</dbReference>
<keyword evidence="6" id="KW-0598">Phosphotransferase system</keyword>
<keyword evidence="4" id="KW-0762">Sugar transport</keyword>
<dbReference type="eggNOG" id="COG3444">
    <property type="taxonomic scope" value="Bacteria"/>
</dbReference>
<evidence type="ECO:0000256" key="1">
    <source>
        <dbReference type="ARBA" id="ARBA00004496"/>
    </source>
</evidence>
<dbReference type="GO" id="GO:0016301">
    <property type="term" value="F:kinase activity"/>
    <property type="evidence" value="ECO:0007669"/>
    <property type="project" value="UniProtKB-KW"/>
</dbReference>
<keyword evidence="5 9" id="KW-0808">Transferase</keyword>
<keyword evidence="2" id="KW-0813">Transport</keyword>
<evidence type="ECO:0000256" key="4">
    <source>
        <dbReference type="ARBA" id="ARBA00022597"/>
    </source>
</evidence>
<organism evidence="9 10">
    <name type="scientific">Coprobacillus cateniformis</name>
    <dbReference type="NCBI Taxonomy" id="100884"/>
    <lineage>
        <taxon>Bacteria</taxon>
        <taxon>Bacillati</taxon>
        <taxon>Bacillota</taxon>
        <taxon>Erysipelotrichia</taxon>
        <taxon>Erysipelotrichales</taxon>
        <taxon>Coprobacillaceae</taxon>
        <taxon>Coprobacillus</taxon>
    </lineage>
</organism>
<protein>
    <submittedName>
        <fullName evidence="9">Protein-N(Pi)-phosphohistidine-sugar phosphotransferase</fullName>
    </submittedName>
</protein>
<evidence type="ECO:0000256" key="5">
    <source>
        <dbReference type="ARBA" id="ARBA00022679"/>
    </source>
</evidence>
<evidence type="ECO:0000259" key="8">
    <source>
        <dbReference type="PROSITE" id="PS51101"/>
    </source>
</evidence>
<evidence type="ECO:0000256" key="2">
    <source>
        <dbReference type="ARBA" id="ARBA00022448"/>
    </source>
</evidence>
<dbReference type="Gene3D" id="3.40.35.10">
    <property type="entry name" value="Phosphotransferase system, sorbose subfamily IIB component"/>
    <property type="match status" value="1"/>
</dbReference>
<evidence type="ECO:0000313" key="10">
    <source>
        <dbReference type="Proteomes" id="UP000003157"/>
    </source>
</evidence>
<accession>E7GA62</accession>
<evidence type="ECO:0000256" key="7">
    <source>
        <dbReference type="ARBA" id="ARBA00022777"/>
    </source>
</evidence>
<proteinExistence type="predicted"/>
<comment type="caution">
    <text evidence="9">The sequence shown here is derived from an EMBL/GenBank/DDBJ whole genome shotgun (WGS) entry which is preliminary data.</text>
</comment>